<dbReference type="GO" id="GO:0031452">
    <property type="term" value="P:negative regulation of heterochromatin formation"/>
    <property type="evidence" value="ECO:0007669"/>
    <property type="project" value="EnsemblFungi"/>
</dbReference>
<evidence type="ECO:0000256" key="12">
    <source>
        <dbReference type="ARBA" id="ARBA00029821"/>
    </source>
</evidence>
<dbReference type="FunFam" id="3.40.50.150:FF:000033">
    <property type="entry name" value="Histone-lysine N-methyltransferase, H3 lysine-79 specific"/>
    <property type="match status" value="1"/>
</dbReference>
<feature type="binding site" evidence="15">
    <location>
        <begin position="452"/>
        <end position="461"/>
    </location>
    <ligand>
        <name>S-adenosyl-L-methionine</name>
        <dbReference type="ChEBI" id="CHEBI:59789"/>
    </ligand>
</feature>
<dbReference type="PROSITE" id="PS51569">
    <property type="entry name" value="DOT1"/>
    <property type="match status" value="1"/>
</dbReference>
<keyword evidence="7" id="KW-0677">Repeat</keyword>
<evidence type="ECO:0000256" key="11">
    <source>
        <dbReference type="ARBA" id="ARBA00023242"/>
    </source>
</evidence>
<dbReference type="RefSeq" id="XP_001645527.1">
    <property type="nucleotide sequence ID" value="XM_001645477.1"/>
</dbReference>
<dbReference type="OMA" id="DFLHIIY"/>
<reference evidence="18 19" key="1">
    <citation type="journal article" date="2007" name="Proc. Natl. Acad. Sci. U.S.A.">
        <title>Independent sorting-out of thousands of duplicated gene pairs in two yeast species descended from a whole-genome duplication.</title>
        <authorList>
            <person name="Scannell D.R."/>
            <person name="Frank A.C."/>
            <person name="Conant G.C."/>
            <person name="Byrne K.P."/>
            <person name="Woolfit M."/>
            <person name="Wolfe K.H."/>
        </authorList>
    </citation>
    <scope>NUCLEOTIDE SEQUENCE [LARGE SCALE GENOMIC DNA]</scope>
    <source>
        <strain evidence="19">ATCC 22028 / DSM 70294 / BCRC 21397 / CBS 2163 / NBRC 10782 / NRRL Y-8283 / UCD 57-17</strain>
    </source>
</reference>
<dbReference type="InterPro" id="IPR021162">
    <property type="entry name" value="Dot1"/>
</dbReference>
<dbReference type="GeneID" id="5545909"/>
<dbReference type="GO" id="GO:0005634">
    <property type="term" value="C:nucleus"/>
    <property type="evidence" value="ECO:0007669"/>
    <property type="project" value="UniProtKB-SubCell"/>
</dbReference>
<dbReference type="PhylomeDB" id="A7TJA0"/>
<dbReference type="GO" id="GO:0070911">
    <property type="term" value="P:global genome nucleotide-excision repair"/>
    <property type="evidence" value="ECO:0007669"/>
    <property type="project" value="EnsemblFungi"/>
</dbReference>
<evidence type="ECO:0000256" key="15">
    <source>
        <dbReference type="PIRSR" id="PIRSR017570-1"/>
    </source>
</evidence>
<feature type="compositionally biased region" description="Basic and acidic residues" evidence="16">
    <location>
        <begin position="159"/>
        <end position="179"/>
    </location>
</feature>
<evidence type="ECO:0000313" key="18">
    <source>
        <dbReference type="EMBL" id="EDO17669.1"/>
    </source>
</evidence>
<comment type="catalytic activity">
    <reaction evidence="13 14">
        <text>L-lysyl(79)-[histone H3] + 3 S-adenosyl-L-methionine = N(6),N(6),N(6)-trimethyl-L-lysyl(79)-[histone H3] + 3 S-adenosyl-L-homocysteine + 3 H(+)</text>
        <dbReference type="Rhea" id="RHEA:60328"/>
        <dbReference type="Rhea" id="RHEA-COMP:15549"/>
        <dbReference type="Rhea" id="RHEA-COMP:15552"/>
        <dbReference type="ChEBI" id="CHEBI:15378"/>
        <dbReference type="ChEBI" id="CHEBI:29969"/>
        <dbReference type="ChEBI" id="CHEBI:57856"/>
        <dbReference type="ChEBI" id="CHEBI:59789"/>
        <dbReference type="ChEBI" id="CHEBI:61961"/>
        <dbReference type="EC" id="2.1.1.360"/>
    </reaction>
</comment>
<evidence type="ECO:0000256" key="2">
    <source>
        <dbReference type="ARBA" id="ARBA00012190"/>
    </source>
</evidence>
<evidence type="ECO:0000259" key="17">
    <source>
        <dbReference type="PROSITE" id="PS51569"/>
    </source>
</evidence>
<dbReference type="GO" id="GO:0000781">
    <property type="term" value="C:chromosome, telomeric region"/>
    <property type="evidence" value="ECO:0007669"/>
    <property type="project" value="GOC"/>
</dbReference>
<feature type="compositionally biased region" description="Polar residues" evidence="16">
    <location>
        <begin position="93"/>
        <end position="111"/>
    </location>
</feature>
<dbReference type="GO" id="GO:0031571">
    <property type="term" value="P:mitotic G1 DNA damage checkpoint signaling"/>
    <property type="evidence" value="ECO:0007669"/>
    <property type="project" value="EnsemblFungi"/>
</dbReference>
<dbReference type="GO" id="GO:0006334">
    <property type="term" value="P:nucleosome assembly"/>
    <property type="evidence" value="ECO:0007669"/>
    <property type="project" value="EnsemblFungi"/>
</dbReference>
<gene>
    <name evidence="18" type="ORF">Kpol_1004p44</name>
</gene>
<dbReference type="InterPro" id="IPR025789">
    <property type="entry name" value="DOT1_dom"/>
</dbReference>
<evidence type="ECO:0000256" key="10">
    <source>
        <dbReference type="ARBA" id="ARBA00023163"/>
    </source>
</evidence>
<evidence type="ECO:0000256" key="1">
    <source>
        <dbReference type="ARBA" id="ARBA00004123"/>
    </source>
</evidence>
<keyword evidence="6 14" id="KW-0949">S-adenosyl-L-methionine</keyword>
<feature type="binding site" evidence="15">
    <location>
        <position position="479"/>
    </location>
    <ligand>
        <name>S-adenosyl-L-methionine</name>
        <dbReference type="ChEBI" id="CHEBI:59789"/>
    </ligand>
</feature>
<dbReference type="eggNOG" id="KOG3924">
    <property type="taxonomic scope" value="Eukaryota"/>
</dbReference>
<dbReference type="GO" id="GO:0042393">
    <property type="term" value="F:histone binding"/>
    <property type="evidence" value="ECO:0007669"/>
    <property type="project" value="InterPro"/>
</dbReference>
<dbReference type="Gene3D" id="3.40.50.150">
    <property type="entry name" value="Vaccinia Virus protein VP39"/>
    <property type="match status" value="1"/>
</dbReference>
<evidence type="ECO:0000256" key="3">
    <source>
        <dbReference type="ARBA" id="ARBA00020987"/>
    </source>
</evidence>
<evidence type="ECO:0000256" key="9">
    <source>
        <dbReference type="ARBA" id="ARBA00023015"/>
    </source>
</evidence>
<keyword evidence="4 14" id="KW-0489">Methyltransferase</keyword>
<keyword evidence="8 14" id="KW-0156">Chromatin regulator</keyword>
<dbReference type="SUPFAM" id="SSF53335">
    <property type="entry name" value="S-adenosyl-L-methionine-dependent methyltransferases"/>
    <property type="match status" value="1"/>
</dbReference>
<dbReference type="OrthoDB" id="443402at2759"/>
<comment type="function">
    <text evidence="14">Histone methyltransferase that specifically trimethylates histone H3 to form H3K79me3. This methylation is required for telomere silencing and for the pachytene checkpoint during the meiotic cell cycle by allowing the recruitment of RAD9 to double strand breaks. Nucleosomes are preferred as substrate compared to free histone.</text>
</comment>
<dbReference type="PIRSF" id="PIRSF017570">
    <property type="entry name" value="Histone_H3-K79_MeTrfase"/>
    <property type="match status" value="1"/>
</dbReference>
<feature type="compositionally biased region" description="Low complexity" evidence="16">
    <location>
        <begin position="212"/>
        <end position="231"/>
    </location>
</feature>
<name>A7TJA0_VANPO</name>
<dbReference type="HOGENOM" id="CLU_027287_0_1_1"/>
<evidence type="ECO:0000256" key="7">
    <source>
        <dbReference type="ARBA" id="ARBA00022737"/>
    </source>
</evidence>
<feature type="region of interest" description="Disordered" evidence="16">
    <location>
        <begin position="54"/>
        <end position="231"/>
    </location>
</feature>
<dbReference type="GO" id="GO:0031509">
    <property type="term" value="P:subtelomeric heterochromatin formation"/>
    <property type="evidence" value="ECO:0007669"/>
    <property type="project" value="EnsemblFungi"/>
</dbReference>
<dbReference type="STRING" id="436907.A7TJA0"/>
<evidence type="ECO:0000256" key="5">
    <source>
        <dbReference type="ARBA" id="ARBA00022679"/>
    </source>
</evidence>
<feature type="compositionally biased region" description="Low complexity" evidence="16">
    <location>
        <begin position="1"/>
        <end position="15"/>
    </location>
</feature>
<comment type="similarity">
    <text evidence="14">Belongs to the class I-like SAM-binding methyltransferase superfamily. DOT1 family.</text>
</comment>
<feature type="region of interest" description="Disordered" evidence="16">
    <location>
        <begin position="1"/>
        <end position="20"/>
    </location>
</feature>
<feature type="binding site" evidence="15">
    <location>
        <begin position="429"/>
        <end position="432"/>
    </location>
    <ligand>
        <name>S-adenosyl-L-methionine</name>
        <dbReference type="ChEBI" id="CHEBI:59789"/>
    </ligand>
</feature>
<accession>A7TJA0</accession>
<keyword evidence="19" id="KW-1185">Reference proteome</keyword>
<dbReference type="GO" id="GO:0006301">
    <property type="term" value="P:DNA damage tolerance"/>
    <property type="evidence" value="ECO:0007669"/>
    <property type="project" value="EnsemblFungi"/>
</dbReference>
<dbReference type="GO" id="GO:0000786">
    <property type="term" value="C:nucleosome"/>
    <property type="evidence" value="ECO:0007669"/>
    <property type="project" value="InterPro"/>
</dbReference>
<dbReference type="Pfam" id="PF08123">
    <property type="entry name" value="DOT1"/>
    <property type="match status" value="1"/>
</dbReference>
<dbReference type="InParanoid" id="A7TJA0"/>
<evidence type="ECO:0000256" key="6">
    <source>
        <dbReference type="ARBA" id="ARBA00022691"/>
    </source>
</evidence>
<comment type="subcellular location">
    <subcellularLocation>
        <location evidence="1 14">Nucleus</location>
    </subcellularLocation>
</comment>
<protein>
    <recommendedName>
        <fullName evidence="3 14">Histone-lysine N-methyltransferase, H3 lysine-79 specific</fullName>
        <ecNumber evidence="2 14">2.1.1.360</ecNumber>
    </recommendedName>
    <alternativeName>
        <fullName evidence="12 14">Histone H3-K79 methyltransferase</fullName>
    </alternativeName>
</protein>
<dbReference type="GO" id="GO:0051598">
    <property type="term" value="P:meiotic recombination checkpoint signaling"/>
    <property type="evidence" value="ECO:0007669"/>
    <property type="project" value="EnsemblFungi"/>
</dbReference>
<organism evidence="19">
    <name type="scientific">Vanderwaltozyma polyspora (strain ATCC 22028 / DSM 70294 / BCRC 21397 / CBS 2163 / NBRC 10782 / NRRL Y-8283 / UCD 57-17)</name>
    <name type="common">Kluyveromyces polysporus</name>
    <dbReference type="NCBI Taxonomy" id="436907"/>
    <lineage>
        <taxon>Eukaryota</taxon>
        <taxon>Fungi</taxon>
        <taxon>Dikarya</taxon>
        <taxon>Ascomycota</taxon>
        <taxon>Saccharomycotina</taxon>
        <taxon>Saccharomycetes</taxon>
        <taxon>Saccharomycetales</taxon>
        <taxon>Saccharomycetaceae</taxon>
        <taxon>Vanderwaltozyma</taxon>
    </lineage>
</organism>
<keyword evidence="9 14" id="KW-0805">Transcription regulation</keyword>
<proteinExistence type="inferred from homology"/>
<dbReference type="PANTHER" id="PTHR21451:SF0">
    <property type="entry name" value="HISTONE-LYSINE N-METHYLTRANSFERASE, H3 LYSINE-79 SPECIFIC"/>
    <property type="match status" value="1"/>
</dbReference>
<dbReference type="PANTHER" id="PTHR21451">
    <property type="entry name" value="HISTONE H3 METHYLTRANSFERASE"/>
    <property type="match status" value="1"/>
</dbReference>
<dbReference type="GO" id="GO:0000725">
    <property type="term" value="P:recombinational repair"/>
    <property type="evidence" value="ECO:0007669"/>
    <property type="project" value="EnsemblFungi"/>
</dbReference>
<dbReference type="KEGG" id="vpo:Kpol_1004p44"/>
<evidence type="ECO:0000256" key="4">
    <source>
        <dbReference type="ARBA" id="ARBA00022603"/>
    </source>
</evidence>
<dbReference type="AlphaFoldDB" id="A7TJA0"/>
<dbReference type="GO" id="GO:0031573">
    <property type="term" value="P:mitotic intra-S DNA damage checkpoint signaling"/>
    <property type="evidence" value="ECO:0007669"/>
    <property type="project" value="EnsemblFungi"/>
</dbReference>
<dbReference type="EMBL" id="DS480400">
    <property type="protein sequence ID" value="EDO17669.1"/>
    <property type="molecule type" value="Genomic_DNA"/>
</dbReference>
<dbReference type="EC" id="2.1.1.360" evidence="2 14"/>
<evidence type="ECO:0000256" key="13">
    <source>
        <dbReference type="ARBA" id="ARBA00047770"/>
    </source>
</evidence>
<dbReference type="GO" id="GO:0032259">
    <property type="term" value="P:methylation"/>
    <property type="evidence" value="ECO:0007669"/>
    <property type="project" value="UniProtKB-KW"/>
</dbReference>
<dbReference type="Proteomes" id="UP000000267">
    <property type="component" value="Unassembled WGS sequence"/>
</dbReference>
<feature type="domain" description="DOT1" evidence="17">
    <location>
        <begin position="290"/>
        <end position="625"/>
    </location>
</feature>
<evidence type="ECO:0000256" key="16">
    <source>
        <dbReference type="SAM" id="MobiDB-lite"/>
    </source>
</evidence>
<dbReference type="GO" id="GO:0140956">
    <property type="term" value="F:histone H3K79 trimethyltransferase activity"/>
    <property type="evidence" value="ECO:0007669"/>
    <property type="project" value="UniProtKB-EC"/>
</dbReference>
<keyword evidence="10 14" id="KW-0804">Transcription</keyword>
<feature type="binding site" evidence="15">
    <location>
        <begin position="516"/>
        <end position="517"/>
    </location>
    <ligand>
        <name>S-adenosyl-L-methionine</name>
        <dbReference type="ChEBI" id="CHEBI:59789"/>
    </ligand>
</feature>
<evidence type="ECO:0000256" key="14">
    <source>
        <dbReference type="PIRNR" id="PIRNR017570"/>
    </source>
</evidence>
<feature type="compositionally biased region" description="Basic and acidic residues" evidence="16">
    <location>
        <begin position="114"/>
        <end position="127"/>
    </location>
</feature>
<dbReference type="FunCoup" id="A7TJA0">
    <property type="interactions" value="41"/>
</dbReference>
<keyword evidence="5 14" id="KW-0808">Transferase</keyword>
<sequence length="637" mass="72008">MDSSVFSNNSGSVSVETSVEISDSRVEGIHKVSKGSSGVQSLLEDAYRYSAHSDYTLPGGFLRQRKPPKRFVDSSDDEGDGPTDKKVVKINQKKSMLSNGVKSKSILNSGKSIDGLKKKPNGKDKKNGKVTSIEKTVKSNSKSKSESKLKTNLKTKLKTKAELKSKSKSKSTADSKPVSKLESNATSSKAKYTKKNKKSPEPALLNNSVNGDSPNDSENTNNDNENKVINDVPVTPSSFADLTSPFFEFKYKFFDIDYLKSNDRFKGNITQSISITEKYYKSKGDNIIPKFVKLKYPLFLNYEEEYHIDFSNESFSTIYNPMSEIGKIIEYCTEIYIPDQFLKQLETEVIKPLNETFDNSDELGFINTVNRYNDIIEKIPRDLMIEKLNNTKSIPKNFIHDFLHIIYTRTIHPKANKLRQYAAFSSFVYGELLPSFLSEVYSECSLKEGDVFMDLGSGVGNCVVQAALEYGCGLSFGCEIMENASDLTEAQFAELQQRARLFGIRLSPVEYSLRESFVDNKRVDELIKKCDVLLVNNFLFDSKLNLEVEKIIQNCKSGCKIISLKSLRPLTYTIDFDDIENILNRLSVKKHKLKENSVSWTHRGGEFYISTVLSDVDDSLFTSNAGHRRNERLKYTR</sequence>
<dbReference type="InterPro" id="IPR029063">
    <property type="entry name" value="SAM-dependent_MTases_sf"/>
</dbReference>
<evidence type="ECO:0000313" key="19">
    <source>
        <dbReference type="Proteomes" id="UP000000267"/>
    </source>
</evidence>
<keyword evidence="11 14" id="KW-0539">Nucleus</keyword>
<dbReference type="InterPro" id="IPR030445">
    <property type="entry name" value="H3-K79_meTrfase"/>
</dbReference>
<evidence type="ECO:0000256" key="8">
    <source>
        <dbReference type="ARBA" id="ARBA00022853"/>
    </source>
</evidence>
<dbReference type="Gene3D" id="1.10.260.170">
    <property type="match status" value="1"/>
</dbReference>